<sequence length="114" mass="13102">MGISQWQARQPLAGARAAETITESKPEELVLLVPKRSWQKAAIRAFLDQLIANVPNLRYEIEETSLPQHGLYWGLGILQTDVEENLPEVERFIASGPLKKQLWQKLWQWKNAII</sequence>
<dbReference type="EMBL" id="MDTU01000001">
    <property type="protein sequence ID" value="ODN44071.1"/>
    <property type="molecule type" value="Genomic_DNA"/>
</dbReference>
<protein>
    <submittedName>
        <fullName evidence="1">Uncharacterized protein</fullName>
    </submittedName>
</protein>
<evidence type="ECO:0000313" key="2">
    <source>
        <dbReference type="Proteomes" id="UP000094329"/>
    </source>
</evidence>
<organism evidence="1 2">
    <name type="scientific">Piscirickettsia litoralis</name>
    <dbReference type="NCBI Taxonomy" id="1891921"/>
    <lineage>
        <taxon>Bacteria</taxon>
        <taxon>Pseudomonadati</taxon>
        <taxon>Pseudomonadota</taxon>
        <taxon>Gammaproteobacteria</taxon>
        <taxon>Thiotrichales</taxon>
        <taxon>Piscirickettsiaceae</taxon>
        <taxon>Piscirickettsia</taxon>
    </lineage>
</organism>
<reference evidence="1 2" key="1">
    <citation type="submission" date="2016-08" db="EMBL/GenBank/DDBJ databases">
        <title>Draft genome sequence of Candidatus Piscirickettsia litoralis, from seawater.</title>
        <authorList>
            <person name="Wan X."/>
            <person name="Lee A.J."/>
            <person name="Hou S."/>
            <person name="Donachie S.P."/>
        </authorList>
    </citation>
    <scope>NUCLEOTIDE SEQUENCE [LARGE SCALE GENOMIC DNA]</scope>
    <source>
        <strain evidence="1 2">Y2</strain>
    </source>
</reference>
<proteinExistence type="predicted"/>
<evidence type="ECO:0000313" key="1">
    <source>
        <dbReference type="EMBL" id="ODN44071.1"/>
    </source>
</evidence>
<comment type="caution">
    <text evidence="1">The sequence shown here is derived from an EMBL/GenBank/DDBJ whole genome shotgun (WGS) entry which is preliminary data.</text>
</comment>
<keyword evidence="2" id="KW-1185">Reference proteome</keyword>
<gene>
    <name evidence="1" type="ORF">BGC07_10435</name>
</gene>
<dbReference type="Proteomes" id="UP000094329">
    <property type="component" value="Unassembled WGS sequence"/>
</dbReference>
<accession>A0ABX3A5D1</accession>
<name>A0ABX3A5D1_9GAMM</name>